<feature type="transmembrane region" description="Helical" evidence="1">
    <location>
        <begin position="66"/>
        <end position="93"/>
    </location>
</feature>
<organism evidence="2 3">
    <name type="scientific">Periweissella cryptocerci</name>
    <dbReference type="NCBI Taxonomy" id="2506420"/>
    <lineage>
        <taxon>Bacteria</taxon>
        <taxon>Bacillati</taxon>
        <taxon>Bacillota</taxon>
        <taxon>Bacilli</taxon>
        <taxon>Lactobacillales</taxon>
        <taxon>Lactobacillaceae</taxon>
        <taxon>Periweissella</taxon>
    </lineage>
</organism>
<name>A0A4P6YUS3_9LACO</name>
<dbReference type="AlphaFoldDB" id="A0A4P6YUS3"/>
<sequence>MPIILNSYQSQKRSVQLLIKAIAAVIIVTIINAIFPANSIAGGITSATILWIFFKPRFFFIYVLPFFIYGTFAGLSTLTAGVGFIVFILYYVVVLNNRKKIRKVWQQTFQASPRMKLTKNKNLTGFSRQDIAFFNKTMRTAETQLHAWEDSIHANNRLLAIDTKTQGFKAATGLYNELQKEPRKLAYADQFLYTHLPNVVDLSGSFVEISNHTIKNEAVYDSIKAAATTIEAVSMQIADDYTKFVADDLDDIDLQMSIAQQNIEFTNYIKEKRANDQ</sequence>
<evidence type="ECO:0000313" key="3">
    <source>
        <dbReference type="Proteomes" id="UP000292886"/>
    </source>
</evidence>
<dbReference type="OrthoDB" id="2243657at2"/>
<feature type="transmembrane region" description="Helical" evidence="1">
    <location>
        <begin position="21"/>
        <end position="54"/>
    </location>
</feature>
<evidence type="ECO:0008006" key="4">
    <source>
        <dbReference type="Google" id="ProtNLM"/>
    </source>
</evidence>
<evidence type="ECO:0000313" key="2">
    <source>
        <dbReference type="EMBL" id="QBO36463.1"/>
    </source>
</evidence>
<dbReference type="InterPro" id="IPR018770">
    <property type="entry name" value="ChloroindolylP_hydrolase"/>
</dbReference>
<protein>
    <recommendedName>
        <fullName evidence="4">5-bromo-4-chloroindolyl phosphate hydrolysis protein</fullName>
    </recommendedName>
</protein>
<keyword evidence="1" id="KW-0812">Transmembrane</keyword>
<reference evidence="3" key="1">
    <citation type="submission" date="2019-03" db="EMBL/GenBank/DDBJ databases">
        <title>Weissella sp. 26KH-42 Genome sequencing.</title>
        <authorList>
            <person name="Heo J."/>
            <person name="Kim S.-J."/>
            <person name="Kim J.-S."/>
            <person name="Hong S.-B."/>
            <person name="Kwon S.-W."/>
        </authorList>
    </citation>
    <scope>NUCLEOTIDE SEQUENCE [LARGE SCALE GENOMIC DNA]</scope>
    <source>
        <strain evidence="3">26KH-42</strain>
    </source>
</reference>
<dbReference type="EMBL" id="CP037940">
    <property type="protein sequence ID" value="QBO36463.1"/>
    <property type="molecule type" value="Genomic_DNA"/>
</dbReference>
<keyword evidence="1" id="KW-1133">Transmembrane helix</keyword>
<keyword evidence="1" id="KW-0472">Membrane</keyword>
<dbReference type="Proteomes" id="UP000292886">
    <property type="component" value="Chromosome"/>
</dbReference>
<dbReference type="KEGG" id="wei:EQG49_08260"/>
<proteinExistence type="predicted"/>
<dbReference type="Pfam" id="PF10112">
    <property type="entry name" value="Halogen_Hydrol"/>
    <property type="match status" value="1"/>
</dbReference>
<evidence type="ECO:0000256" key="1">
    <source>
        <dbReference type="SAM" id="Phobius"/>
    </source>
</evidence>
<accession>A0A4P6YUS3</accession>
<keyword evidence="3" id="KW-1185">Reference proteome</keyword>
<gene>
    <name evidence="2" type="ORF">EQG49_08260</name>
</gene>